<keyword evidence="9" id="KW-0963">Cytoplasm</keyword>
<evidence type="ECO:0000256" key="2">
    <source>
        <dbReference type="ARBA" id="ARBA00011475"/>
    </source>
</evidence>
<feature type="site" description="Involved in the stabilization of negative charge on the oxyanion by the formation of the oxyanion hole" evidence="9">
    <location>
        <position position="141"/>
    </location>
</feature>
<dbReference type="PANTHER" id="PTHR23100:SF0">
    <property type="entry name" value="ARGININE BIOSYNTHESIS BIFUNCTIONAL PROTEIN ARGJ, MITOCHONDRIAL"/>
    <property type="match status" value="1"/>
</dbReference>
<evidence type="ECO:0000256" key="6">
    <source>
        <dbReference type="ARBA" id="ARBA00022813"/>
    </source>
</evidence>
<keyword evidence="9" id="KW-0511">Multifunctional enzyme</keyword>
<dbReference type="GO" id="GO:0004358">
    <property type="term" value="F:L-glutamate N-acetyltransferase activity, acting on acetyl-L-ornithine as donor"/>
    <property type="evidence" value="ECO:0007669"/>
    <property type="project" value="UniProtKB-UniRule"/>
</dbReference>
<dbReference type="STRING" id="331678.Cphamn1_1336"/>
<feature type="chain" id="PRO_5023393298" description="Arginine biosynthesis bifunctional protein ArgJ beta chain" evidence="9">
    <location>
        <begin position="214"/>
        <end position="426"/>
    </location>
</feature>
<dbReference type="NCBIfam" id="TIGR00120">
    <property type="entry name" value="ArgJ"/>
    <property type="match status" value="1"/>
</dbReference>
<dbReference type="FunFam" id="3.10.20.340:FF:000001">
    <property type="entry name" value="Arginine biosynthesis bifunctional protein ArgJ, chloroplastic"/>
    <property type="match status" value="1"/>
</dbReference>
<sequence length="426" mass="44953">MLHKAYTIIETLADGTVWPENATPVTIRDADSKKFWPQGYAAGTASAGIKSGKRDLMVIAAEKPASAAAVFTRNLCSAAPVFLSKEHLAQASSSMRAIVCNSGNANSATGDKGLRDARFMAEKTAEVLGIEPHEVLVSSTGVIGVPLPAEKIKGALDSFSAVVLEDSCAKAAEAIMTTDTFPKFFALDVSLSSSVVRICGIAKGSGMICPDMATMLAFMVTDANISQTLLQDMLSKANENSFNTITVDGDTSTNDMAAILAGNGDAQEILPGSRDAEIFYSALESLMTFLARLIVRDGEGATKLVAIHVEGAPSVSDAHKAARTIANSSLVKTALHGEDANWGRLIAAAGRSGAEFNPENVSVRFDDLVILEPGYVSDFSEKEAKKILSRDEYTITLTLGKGPGKAVVHTCDLSKEYVTINGSYRT</sequence>
<protein>
    <recommendedName>
        <fullName evidence="9">Arginine biosynthesis bifunctional protein ArgJ</fullName>
    </recommendedName>
    <domain>
        <recommendedName>
            <fullName evidence="9">Glutamate N-acetyltransferase</fullName>
            <ecNumber evidence="9">2.3.1.35</ecNumber>
        </recommendedName>
        <alternativeName>
            <fullName evidence="9">Ornithine acetyltransferase</fullName>
            <shortName evidence="9">OATase</shortName>
        </alternativeName>
        <alternativeName>
            <fullName evidence="9">Ornithine transacetylase</fullName>
        </alternativeName>
    </domain>
    <domain>
        <recommendedName>
            <fullName evidence="9">Amino-acid acetyltransferase</fullName>
            <ecNumber evidence="9">2.3.1.1</ecNumber>
        </recommendedName>
        <alternativeName>
            <fullName evidence="9">N-acetylglutamate synthase</fullName>
            <shortName evidence="9">AGSase</shortName>
        </alternativeName>
    </domain>
    <component>
        <recommendedName>
            <fullName evidence="9">Arginine biosynthesis bifunctional protein ArgJ alpha chain</fullName>
        </recommendedName>
    </component>
    <component>
        <recommendedName>
            <fullName evidence="9">Arginine biosynthesis bifunctional protein ArgJ beta chain</fullName>
        </recommendedName>
    </component>
</protein>
<evidence type="ECO:0000256" key="4">
    <source>
        <dbReference type="ARBA" id="ARBA00022605"/>
    </source>
</evidence>
<evidence type="ECO:0000256" key="1">
    <source>
        <dbReference type="ARBA" id="ARBA00006774"/>
    </source>
</evidence>
<gene>
    <name evidence="9" type="primary">argJ</name>
    <name evidence="10" type="ordered locus">Cphamn1_1336</name>
</gene>
<comment type="function">
    <text evidence="9">Catalyzes two activities which are involved in the cyclic version of arginine biosynthesis: the synthesis of N-acetylglutamate from glutamate and acetyl-CoA as the acetyl donor, and of ornithine by transacetylation between N(2)-acetylornithine and glutamate.</text>
</comment>
<dbReference type="GO" id="GO:0005737">
    <property type="term" value="C:cytoplasm"/>
    <property type="evidence" value="ECO:0007669"/>
    <property type="project" value="UniProtKB-SubCell"/>
</dbReference>
<proteinExistence type="inferred from homology"/>
<feature type="binding site" evidence="9">
    <location>
        <position position="177"/>
    </location>
    <ligand>
        <name>substrate</name>
    </ligand>
</feature>
<dbReference type="InterPro" id="IPR016117">
    <property type="entry name" value="ArgJ-like_dom_sf"/>
</dbReference>
<keyword evidence="6 9" id="KW-0068">Autocatalytic cleavage</keyword>
<evidence type="ECO:0000313" key="10">
    <source>
        <dbReference type="EMBL" id="ACE04266.1"/>
    </source>
</evidence>
<comment type="subcellular location">
    <subcellularLocation>
        <location evidence="9">Cytoplasm</location>
    </subcellularLocation>
</comment>
<dbReference type="EMBL" id="CP001101">
    <property type="protein sequence ID" value="ACE04266.1"/>
    <property type="molecule type" value="Genomic_DNA"/>
</dbReference>
<dbReference type="InterPro" id="IPR042195">
    <property type="entry name" value="ArgJ_beta_C"/>
</dbReference>
<keyword evidence="3 9" id="KW-0055">Arginine biosynthesis</keyword>
<dbReference type="GO" id="GO:0004042">
    <property type="term" value="F:L-glutamate N-acetyltransferase activity"/>
    <property type="evidence" value="ECO:0007669"/>
    <property type="project" value="UniProtKB-UniRule"/>
</dbReference>
<dbReference type="SUPFAM" id="SSF56266">
    <property type="entry name" value="DmpA/ArgJ-like"/>
    <property type="match status" value="1"/>
</dbReference>
<comment type="pathway">
    <text evidence="9">Amino-acid biosynthesis; L-arginine biosynthesis; L-ornithine and N-acetyl-L-glutamate from L-glutamate and N(2)-acetyl-L-ornithine (cyclic): step 1/1.</text>
</comment>
<comment type="catalytic activity">
    <reaction evidence="8 9">
        <text>N(2)-acetyl-L-ornithine + L-glutamate = N-acetyl-L-glutamate + L-ornithine</text>
        <dbReference type="Rhea" id="RHEA:15349"/>
        <dbReference type="ChEBI" id="CHEBI:29985"/>
        <dbReference type="ChEBI" id="CHEBI:44337"/>
        <dbReference type="ChEBI" id="CHEBI:46911"/>
        <dbReference type="ChEBI" id="CHEBI:57805"/>
        <dbReference type="EC" id="2.3.1.35"/>
    </reaction>
</comment>
<name>B3EJ66_CHLPB</name>
<feature type="site" description="Cleavage; by autolysis" evidence="9">
    <location>
        <begin position="213"/>
        <end position="214"/>
    </location>
</feature>
<dbReference type="Gene3D" id="3.10.20.340">
    <property type="entry name" value="ArgJ beta chain, C-terminal domain"/>
    <property type="match status" value="1"/>
</dbReference>
<comment type="subunit">
    <text evidence="2 9">Heterotetramer of two alpha and two beta chains.</text>
</comment>
<evidence type="ECO:0000256" key="3">
    <source>
        <dbReference type="ARBA" id="ARBA00022571"/>
    </source>
</evidence>
<feature type="binding site" evidence="9">
    <location>
        <position position="426"/>
    </location>
    <ligand>
        <name>substrate</name>
    </ligand>
</feature>
<dbReference type="Gene3D" id="3.60.70.12">
    <property type="entry name" value="L-amino peptidase D-ALA esterase/amidase"/>
    <property type="match status" value="1"/>
</dbReference>
<feature type="binding site" evidence="9">
    <location>
        <position position="421"/>
    </location>
    <ligand>
        <name>substrate</name>
    </ligand>
</feature>
<accession>B3EJ66</accession>
<evidence type="ECO:0000256" key="9">
    <source>
        <dbReference type="HAMAP-Rule" id="MF_01106"/>
    </source>
</evidence>
<dbReference type="EC" id="2.3.1.1" evidence="9"/>
<dbReference type="eggNOG" id="COG1364">
    <property type="taxonomic scope" value="Bacteria"/>
</dbReference>
<comment type="similarity">
    <text evidence="1 9">Belongs to the ArgJ family.</text>
</comment>
<dbReference type="KEGG" id="cpb:Cphamn1_1336"/>
<feature type="chain" id="PRO_5023393299" description="Arginine biosynthesis bifunctional protein ArgJ alpha chain" evidence="9">
    <location>
        <begin position="1"/>
        <end position="213"/>
    </location>
</feature>
<dbReference type="MEROPS" id="T05.002"/>
<dbReference type="PANTHER" id="PTHR23100">
    <property type="entry name" value="ARGININE BIOSYNTHESIS BIFUNCTIONAL PROTEIN ARGJ"/>
    <property type="match status" value="1"/>
</dbReference>
<evidence type="ECO:0000256" key="8">
    <source>
        <dbReference type="ARBA" id="ARBA00049439"/>
    </source>
</evidence>
<reference evidence="10" key="1">
    <citation type="submission" date="2008-06" db="EMBL/GenBank/DDBJ databases">
        <title>Complete sequence of Chlorobium phaeobacteroides BS1.</title>
        <authorList>
            <consortium name="US DOE Joint Genome Institute"/>
            <person name="Lucas S."/>
            <person name="Copeland A."/>
            <person name="Lapidus A."/>
            <person name="Glavina del Rio T."/>
            <person name="Dalin E."/>
            <person name="Tice H."/>
            <person name="Bruce D."/>
            <person name="Goodwin L."/>
            <person name="Pitluck S."/>
            <person name="Schmutz J."/>
            <person name="Larimer F."/>
            <person name="Land M."/>
            <person name="Hauser L."/>
            <person name="Kyrpides N."/>
            <person name="Ovchinnikova G."/>
            <person name="Li T."/>
            <person name="Liu Z."/>
            <person name="Zhao F."/>
            <person name="Overmann J."/>
            <person name="Bryant D.A."/>
            <person name="Richardson P."/>
        </authorList>
    </citation>
    <scope>NUCLEOTIDE SEQUENCE [LARGE SCALE GENOMIC DNA]</scope>
    <source>
        <strain evidence="10">BS1</strain>
    </source>
</reference>
<evidence type="ECO:0000256" key="5">
    <source>
        <dbReference type="ARBA" id="ARBA00022679"/>
    </source>
</evidence>
<dbReference type="HAMAP" id="MF_01106">
    <property type="entry name" value="ArgJ"/>
    <property type="match status" value="1"/>
</dbReference>
<comment type="catalytic activity">
    <reaction evidence="9">
        <text>L-glutamate + acetyl-CoA = N-acetyl-L-glutamate + CoA + H(+)</text>
        <dbReference type="Rhea" id="RHEA:24292"/>
        <dbReference type="ChEBI" id="CHEBI:15378"/>
        <dbReference type="ChEBI" id="CHEBI:29985"/>
        <dbReference type="ChEBI" id="CHEBI:44337"/>
        <dbReference type="ChEBI" id="CHEBI:57287"/>
        <dbReference type="ChEBI" id="CHEBI:57288"/>
        <dbReference type="EC" id="2.3.1.1"/>
    </reaction>
</comment>
<dbReference type="FunFam" id="3.60.70.12:FF:000001">
    <property type="entry name" value="Arginine biosynthesis bifunctional protein ArgJ, chloroplastic"/>
    <property type="match status" value="1"/>
</dbReference>
<organism evidence="10">
    <name type="scientific">Chlorobium phaeobacteroides (strain BS1)</name>
    <dbReference type="NCBI Taxonomy" id="331678"/>
    <lineage>
        <taxon>Bacteria</taxon>
        <taxon>Pseudomonadati</taxon>
        <taxon>Chlorobiota</taxon>
        <taxon>Chlorobiia</taxon>
        <taxon>Chlorobiales</taxon>
        <taxon>Chlorobiaceae</taxon>
        <taxon>Chlorobium/Pelodictyon group</taxon>
        <taxon>Chlorobium</taxon>
    </lineage>
</organism>
<feature type="site" description="Involved in the stabilization of negative charge on the oxyanion by the formation of the oxyanion hole" evidence="9">
    <location>
        <position position="140"/>
    </location>
</feature>
<evidence type="ECO:0000256" key="7">
    <source>
        <dbReference type="ARBA" id="ARBA00023315"/>
    </source>
</evidence>
<keyword evidence="5 9" id="KW-0808">Transferase</keyword>
<dbReference type="GO" id="GO:0006526">
    <property type="term" value="P:L-arginine biosynthetic process"/>
    <property type="evidence" value="ECO:0007669"/>
    <property type="project" value="UniProtKB-UniRule"/>
</dbReference>
<comment type="pathway">
    <text evidence="9">Amino-acid biosynthesis; L-arginine biosynthesis; N(2)-acetyl-L-ornithine from L-glutamate: step 1/4.</text>
</comment>
<dbReference type="OrthoDB" id="9804242at2"/>
<dbReference type="UniPathway" id="UPA00068">
    <property type="reaction ID" value="UER00106"/>
</dbReference>
<dbReference type="InterPro" id="IPR002813">
    <property type="entry name" value="Arg_biosynth_ArgJ"/>
</dbReference>
<feature type="binding site" evidence="9">
    <location>
        <position position="299"/>
    </location>
    <ligand>
        <name>substrate</name>
    </ligand>
</feature>
<dbReference type="EC" id="2.3.1.35" evidence="9"/>
<feature type="binding site" evidence="9">
    <location>
        <position position="214"/>
    </location>
    <ligand>
        <name>substrate</name>
    </ligand>
</feature>
<keyword evidence="4 9" id="KW-0028">Amino-acid biosynthesis</keyword>
<dbReference type="NCBIfam" id="NF003802">
    <property type="entry name" value="PRK05388.1"/>
    <property type="match status" value="1"/>
</dbReference>
<keyword evidence="7 9" id="KW-0012">Acyltransferase</keyword>
<dbReference type="CDD" id="cd02152">
    <property type="entry name" value="OAT"/>
    <property type="match status" value="1"/>
</dbReference>
<dbReference type="GO" id="GO:0006592">
    <property type="term" value="P:ornithine biosynthetic process"/>
    <property type="evidence" value="ECO:0007669"/>
    <property type="project" value="TreeGrafter"/>
</dbReference>
<dbReference type="AlphaFoldDB" id="B3EJ66"/>
<dbReference type="Pfam" id="PF01960">
    <property type="entry name" value="ArgJ"/>
    <property type="match status" value="1"/>
</dbReference>
<dbReference type="HOGENOM" id="CLU_027172_1_0_10"/>
<feature type="binding site" evidence="9">
    <location>
        <position position="203"/>
    </location>
    <ligand>
        <name>substrate</name>
    </ligand>
</feature>
<feature type="active site" description="Nucleophile" evidence="9">
    <location>
        <position position="214"/>
    </location>
</feature>